<feature type="compositionally biased region" description="Acidic residues" evidence="1">
    <location>
        <begin position="370"/>
        <end position="380"/>
    </location>
</feature>
<evidence type="ECO:0000313" key="2">
    <source>
        <dbReference type="EMBL" id="KAK9841730.1"/>
    </source>
</evidence>
<feature type="region of interest" description="Disordered" evidence="1">
    <location>
        <begin position="308"/>
        <end position="380"/>
    </location>
</feature>
<dbReference type="PANTHER" id="PTHR36074:SF1">
    <property type="entry name" value="ISOPENTENYL-DIPHOSPHATE DELTA-ISOMERASE"/>
    <property type="match status" value="1"/>
</dbReference>
<evidence type="ECO:0000256" key="1">
    <source>
        <dbReference type="SAM" id="MobiDB-lite"/>
    </source>
</evidence>
<name>A0AAW1S7F5_9CHLO</name>
<dbReference type="Proteomes" id="UP001438707">
    <property type="component" value="Unassembled WGS sequence"/>
</dbReference>
<keyword evidence="3" id="KW-1185">Reference proteome</keyword>
<gene>
    <name evidence="2" type="ORF">WJX74_010996</name>
</gene>
<sequence>MGTRLGLGEVLELASSATVVAGALQLTSRVAQALERPRDATLERPSGTRISVQYGLFQDFETKEYPLQRKNAWSIFSTTALTFALARVYMLPVQRLLQDHFEEMQRIEQEADEQGKEPDFPPFPWDELQDIGRKGLPSAGVEAAKTVLFSLVKWTLDGLVIDKCSDRWAWALTKDVRKSVVRKGQSLRWHQRARRAPATLCRGYGNFYAAQLIVSLPFEFFRVVRQSMREEWKAQKTAGVLGRVVIARLAISEIGLLAGCLGICIGAIVWPSKATWFSTILELPALFFIAPEVDRFFGIIMDPPPLDASGNFPGDSGQPGNAPAQVAANAAAPDHADLEAASDNGDAAADNSESSNQQQAPSGNAHASSSDDDDNEQESD</sequence>
<dbReference type="EMBL" id="JALJOS010000003">
    <property type="protein sequence ID" value="KAK9841730.1"/>
    <property type="molecule type" value="Genomic_DNA"/>
</dbReference>
<dbReference type="PANTHER" id="PTHR36074">
    <property type="entry name" value="ISOPENTENYL-DIPHOSPHATE DELTA-ISOMERASE"/>
    <property type="match status" value="1"/>
</dbReference>
<feature type="compositionally biased region" description="Low complexity" evidence="1">
    <location>
        <begin position="322"/>
        <end position="360"/>
    </location>
</feature>
<accession>A0AAW1S7F5</accession>
<reference evidence="2 3" key="1">
    <citation type="journal article" date="2024" name="Nat. Commun.">
        <title>Phylogenomics reveals the evolutionary origins of lichenization in chlorophyte algae.</title>
        <authorList>
            <person name="Puginier C."/>
            <person name="Libourel C."/>
            <person name="Otte J."/>
            <person name="Skaloud P."/>
            <person name="Haon M."/>
            <person name="Grisel S."/>
            <person name="Petersen M."/>
            <person name="Berrin J.G."/>
            <person name="Delaux P.M."/>
            <person name="Dal Grande F."/>
            <person name="Keller J."/>
        </authorList>
    </citation>
    <scope>NUCLEOTIDE SEQUENCE [LARGE SCALE GENOMIC DNA]</scope>
    <source>
        <strain evidence="2 3">SAG 2145</strain>
    </source>
</reference>
<evidence type="ECO:0000313" key="3">
    <source>
        <dbReference type="Proteomes" id="UP001438707"/>
    </source>
</evidence>
<comment type="caution">
    <text evidence="2">The sequence shown here is derived from an EMBL/GenBank/DDBJ whole genome shotgun (WGS) entry which is preliminary data.</text>
</comment>
<protein>
    <submittedName>
        <fullName evidence="2">Uncharacterized protein</fullName>
    </submittedName>
</protein>
<organism evidence="2 3">
    <name type="scientific">Apatococcus lobatus</name>
    <dbReference type="NCBI Taxonomy" id="904363"/>
    <lineage>
        <taxon>Eukaryota</taxon>
        <taxon>Viridiplantae</taxon>
        <taxon>Chlorophyta</taxon>
        <taxon>core chlorophytes</taxon>
        <taxon>Trebouxiophyceae</taxon>
        <taxon>Chlorellales</taxon>
        <taxon>Chlorellaceae</taxon>
        <taxon>Apatococcus</taxon>
    </lineage>
</organism>
<proteinExistence type="predicted"/>
<dbReference type="AlphaFoldDB" id="A0AAW1S7F5"/>